<dbReference type="SMART" id="SM00720">
    <property type="entry name" value="calpain_III"/>
    <property type="match status" value="1"/>
</dbReference>
<keyword evidence="4" id="KW-0378">Hydrolase</keyword>
<dbReference type="SUPFAM" id="SSF52047">
    <property type="entry name" value="RNI-like"/>
    <property type="match status" value="1"/>
</dbReference>
<evidence type="ECO:0000313" key="5">
    <source>
        <dbReference type="Proteomes" id="UP001500131"/>
    </source>
</evidence>
<dbReference type="EMBL" id="JBAMZK010000023">
    <property type="protein sequence ID" value="KAL0505041.1"/>
    <property type="molecule type" value="Genomic_DNA"/>
</dbReference>
<keyword evidence="4" id="KW-0645">Protease</keyword>
<dbReference type="Gene3D" id="3.90.70.10">
    <property type="entry name" value="Cysteine proteinases"/>
    <property type="match status" value="1"/>
</dbReference>
<dbReference type="PANTHER" id="PTHR10183">
    <property type="entry name" value="CALPAIN"/>
    <property type="match status" value="1"/>
</dbReference>
<evidence type="ECO:0000256" key="2">
    <source>
        <dbReference type="PROSITE-ProRule" id="PRU00239"/>
    </source>
</evidence>
<evidence type="ECO:0000256" key="1">
    <source>
        <dbReference type="PIRSR" id="PIRSR622684-1"/>
    </source>
</evidence>
<sequence>MPSNAELYTYYCRRSACHPNSAVKRYLDDTASSPLEVMDVSANYLGSRGIIPVLDLVKNTKTVHTLDLSNNTMELEQVEHLAYCVALHPNMRTVRLCNNGLHDSHVDALLQLLSENASIEHVAVDDNNLTAASVQAIVQALERNKAVRAQRSREEEEHSTYLKSLTPRARLSFQARLCGQISTAESGGYIHYATWWRNPQYVVKLSRSSRVSFVLECTHVEVANQVGMLLMRHDGVHRVVEILADTIVAESTIEDERCVMEAHLSVDESYVLMPFSFNPGRAVNFTLFATLRNGHIAQEEGWIIVEGLDSRYDWCTRAVETAWTSDNAGGGPDCPSWRRNDMYHLTYANAAAPGQPSFMATVHVLLMKEADPYENDSRAIGLDVVGHDVHNTTAPPLLCTSEVVRTSYSHQQKTFISLQFSMPATELDVFIVPSTAEAGQTGTYSITVFSSVSVDFTRSAFPHGWRYRTVRGQWDADCCGGCRQLYQSWKSNPAIEVCVEDAAKALVTCVEVHSAETATAVQCVKEAQNAEGEVAATAAERTLEAMQQKSELEKFRQRHSSAKREVCVTVVGVNPPSYPEVASSALSEKSAVVVATDIRQRVFVVPMLRHAAETAAYTLEIFSSSSFVVCEAIEPLAARQRQAQLAACSTEIEQRAAQRNPEQQVCRYGADLSPLRVARRAILDRLYATDLPFVDREFPRGISSLFLDPDGVPPPDFPVMTEWKRASQLNASPHTHGGDTTFMSPPSPYGPRHWFASVLNSVAAKPGWLSRVFVDYFREAGFAQFAFYKQNEWVGVTVDDYLLVDSQGALVYGHSAAADDMLFPLAEKAYAKLHRCYEAMESKVCPQQSLLELLHQGLMDMSGGRCFTTRVRPADGSELPADEREALWRQLKAGVSHSVLCTLMLDSRSNRARERSRVGLLPDRLYGVMDALFVEQQRLVKIRNFDSQNNTDATWRGKWADKSSLWTETLLEVLQYRPEEDAIWMQFDEVLYYFTHLLVTEVCAHTTTVTGSFAESTASDPDDADLSLLNPQYALTVTQTSATDTDTTPIEVHVGVHRRDSRLDITRAKNATAVFKTAIGFAVLTTEDNRRRVCRITDKQLLRLVTPNRLRDAYCTLQLTAEALRSQHITLMPFREHIRDPDTLYCISASCSGAATVRITHVTPNTTTTVAGQWDTKAGTPDSPLWRDNPQFFLSPSEAMEVTITLRTARPTSGVLGFTIHNTQRCSSLLTFEPATVVASAAADAVGATPTCVVRLAGMGERRGMPYVVVPYSSCSAEDFSVEVTANRPVQLRPIDPRLDWHRMRQNVSISAEKGNTGGSLAFPSWRFNTQMALTFPVEREGRLFISARRIRTADPRVKVGMVLMRSGCAVRGGYRRLLTYTEEDVVAQSSEKTGGEAIVDTEVNLPTEQGALVLLVYADQPYKEAEVELSVYAAATVDVQPVVEWAKVLWKEGSWELGTTAGGSRTHFANWINNPFYGLSVIRSTKVVVLLVQYPRDREHPKVRRHGQKKAFLPPPIEFQERCTTIELSIVKYDKDLSEVASVSAGTAVEAYLVAELLPDHPYFLVPCTSEPQHNGDFKLFVFADYPIDFFEAEKPRLPYV</sequence>
<dbReference type="SMART" id="SM00230">
    <property type="entry name" value="CysPc"/>
    <property type="match status" value="1"/>
</dbReference>
<reference evidence="4 5" key="1">
    <citation type="submission" date="2024-02" db="EMBL/GenBank/DDBJ databases">
        <title>FIRST GENOME SEQUENCES OF Leishmania (Viannia) shawi, Leishmania (Viannia) lindenbergi AND Leishmania (Viannia) utingensis.</title>
        <authorList>
            <person name="Resadore F."/>
            <person name="Custodio M.G.F."/>
            <person name="Boite M.C."/>
            <person name="Cupolillo E."/>
            <person name="Ferreira G.E.M."/>
        </authorList>
    </citation>
    <scope>NUCLEOTIDE SEQUENCE [LARGE SCALE GENOMIC DNA]</scope>
    <source>
        <strain evidence="4 5">MHOM/BR/1966/M15733</strain>
    </source>
</reference>
<protein>
    <submittedName>
        <fullName evidence="4">Calpain large subunit, domain III/Calpain family cysteine protease</fullName>
    </submittedName>
</protein>
<dbReference type="InterPro" id="IPR032675">
    <property type="entry name" value="LRR_dom_sf"/>
</dbReference>
<proteinExistence type="predicted"/>
<dbReference type="Pfam" id="PF00648">
    <property type="entry name" value="Peptidase_C2"/>
    <property type="match status" value="1"/>
</dbReference>
<dbReference type="GO" id="GO:0006508">
    <property type="term" value="P:proteolysis"/>
    <property type="evidence" value="ECO:0007669"/>
    <property type="project" value="UniProtKB-KW"/>
</dbReference>
<organism evidence="4 5">
    <name type="scientific">Leishmania lindenbergi</name>
    <dbReference type="NCBI Taxonomy" id="651832"/>
    <lineage>
        <taxon>Eukaryota</taxon>
        <taxon>Discoba</taxon>
        <taxon>Euglenozoa</taxon>
        <taxon>Kinetoplastea</taxon>
        <taxon>Metakinetoplastina</taxon>
        <taxon>Trypanosomatida</taxon>
        <taxon>Trypanosomatidae</taxon>
        <taxon>Leishmaniinae</taxon>
        <taxon>Leishmania</taxon>
    </lineage>
</organism>
<comment type="caution">
    <text evidence="4">The sequence shown here is derived from an EMBL/GenBank/DDBJ whole genome shotgun (WGS) entry which is preliminary data.</text>
</comment>
<dbReference type="InterPro" id="IPR022683">
    <property type="entry name" value="Calpain_III"/>
</dbReference>
<dbReference type="InterPro" id="IPR038765">
    <property type="entry name" value="Papain-like_cys_pep_sf"/>
</dbReference>
<dbReference type="PRINTS" id="PR00704">
    <property type="entry name" value="CALPAIN"/>
</dbReference>
<dbReference type="Gene3D" id="2.60.120.380">
    <property type="match status" value="5"/>
</dbReference>
<evidence type="ECO:0000259" key="3">
    <source>
        <dbReference type="PROSITE" id="PS50203"/>
    </source>
</evidence>
<gene>
    <name evidence="4" type="ORF">Q4I31_003640</name>
</gene>
<dbReference type="InterPro" id="IPR022684">
    <property type="entry name" value="Calpain_cysteine_protease"/>
</dbReference>
<evidence type="ECO:0000313" key="4">
    <source>
        <dbReference type="EMBL" id="KAL0505041.1"/>
    </source>
</evidence>
<dbReference type="FunFam" id="3.90.70.10:FF:000262">
    <property type="entry name" value="Putative calpain-like cysteine peptidase"/>
    <property type="match status" value="1"/>
</dbReference>
<dbReference type="InterPro" id="IPR036213">
    <property type="entry name" value="Calpain_III_sf"/>
</dbReference>
<name>A0AAW3AHE2_9TRYP</name>
<dbReference type="InterPro" id="IPR022682">
    <property type="entry name" value="Calpain_domain_III"/>
</dbReference>
<keyword evidence="5" id="KW-1185">Reference proteome</keyword>
<dbReference type="Pfam" id="PF01067">
    <property type="entry name" value="Calpain_III"/>
    <property type="match status" value="1"/>
</dbReference>
<dbReference type="PROSITE" id="PS50203">
    <property type="entry name" value="CALPAIN_CAT"/>
    <property type="match status" value="1"/>
</dbReference>
<dbReference type="PANTHER" id="PTHR10183:SF421">
    <property type="entry name" value="PUTATIVE-RELATED"/>
    <property type="match status" value="1"/>
</dbReference>
<feature type="active site" evidence="1">
    <location>
        <position position="944"/>
    </location>
</feature>
<dbReference type="Proteomes" id="UP001500131">
    <property type="component" value="Unassembled WGS sequence"/>
</dbReference>
<dbReference type="InterPro" id="IPR001300">
    <property type="entry name" value="Peptidase_C2_calpain_cat"/>
</dbReference>
<dbReference type="SUPFAM" id="SSF54001">
    <property type="entry name" value="Cysteine proteinases"/>
    <property type="match status" value="1"/>
</dbReference>
<dbReference type="GO" id="GO:0004198">
    <property type="term" value="F:calcium-dependent cysteine-type endopeptidase activity"/>
    <property type="evidence" value="ECO:0007669"/>
    <property type="project" value="InterPro"/>
</dbReference>
<comment type="caution">
    <text evidence="2">Lacks conserved residue(s) required for the propagation of feature annotation.</text>
</comment>
<feature type="domain" description="Calpain catalytic" evidence="3">
    <location>
        <begin position="692"/>
        <end position="1003"/>
    </location>
</feature>
<dbReference type="Gene3D" id="3.80.10.10">
    <property type="entry name" value="Ribonuclease Inhibitor"/>
    <property type="match status" value="1"/>
</dbReference>
<dbReference type="SUPFAM" id="SSF49758">
    <property type="entry name" value="Calpain large subunit, middle domain (domain III)"/>
    <property type="match status" value="6"/>
</dbReference>
<accession>A0AAW3AHE2</accession>